<dbReference type="SUPFAM" id="SSF52540">
    <property type="entry name" value="P-loop containing nucleoside triphosphate hydrolases"/>
    <property type="match status" value="1"/>
</dbReference>
<dbReference type="InterPro" id="IPR050319">
    <property type="entry name" value="ABC_transp_ATP-bind"/>
</dbReference>
<dbReference type="InterPro" id="IPR003593">
    <property type="entry name" value="AAA+_ATPase"/>
</dbReference>
<evidence type="ECO:0000313" key="7">
    <source>
        <dbReference type="Proteomes" id="UP001230908"/>
    </source>
</evidence>
<evidence type="ECO:0000256" key="4">
    <source>
        <dbReference type="ARBA" id="ARBA00022840"/>
    </source>
</evidence>
<sequence>MPAEPLLTVTDLTVEFDSTDRRRRGQRFRAVDGVSLSLAPGETLGLVGESGSGKSTIGNAVLGLVATGPGSRIVFDGEDITQAPPKRRRALGSRIQVVFQDPYSSLNPSRTIGQTLGEPLRATGVDRRETRSRVADVLSKVDMSPDVAARYPAQFSGGQRQRIAIARALIRDPQLVILDEPTSALDLSVQAQILNLLIALRRDAHLSYLFISHDIDVVRFFSHRMAVLQHGRIVEEGDVDAVIERPREPYTRELLAAVPVADPREQRRRRESRSSVVTGSR</sequence>
<protein>
    <submittedName>
        <fullName evidence="6">ATP-binding cassette domain-containing protein</fullName>
    </submittedName>
</protein>
<evidence type="ECO:0000256" key="1">
    <source>
        <dbReference type="ARBA" id="ARBA00005417"/>
    </source>
</evidence>
<dbReference type="PROSITE" id="PS50893">
    <property type="entry name" value="ABC_TRANSPORTER_2"/>
    <property type="match status" value="1"/>
</dbReference>
<keyword evidence="2" id="KW-0813">Transport</keyword>
<dbReference type="InterPro" id="IPR017871">
    <property type="entry name" value="ABC_transporter-like_CS"/>
</dbReference>
<dbReference type="Proteomes" id="UP001230908">
    <property type="component" value="Unassembled WGS sequence"/>
</dbReference>
<dbReference type="GO" id="GO:0005524">
    <property type="term" value="F:ATP binding"/>
    <property type="evidence" value="ECO:0007669"/>
    <property type="project" value="UniProtKB-KW"/>
</dbReference>
<organism evidence="6 7">
    <name type="scientific">Phytohabitans maris</name>
    <dbReference type="NCBI Taxonomy" id="3071409"/>
    <lineage>
        <taxon>Bacteria</taxon>
        <taxon>Bacillati</taxon>
        <taxon>Actinomycetota</taxon>
        <taxon>Actinomycetes</taxon>
        <taxon>Micromonosporales</taxon>
        <taxon>Micromonosporaceae</taxon>
    </lineage>
</organism>
<name>A0ABU0ZER5_9ACTN</name>
<dbReference type="CDD" id="cd03257">
    <property type="entry name" value="ABC_NikE_OppD_transporters"/>
    <property type="match status" value="1"/>
</dbReference>
<dbReference type="SMART" id="SM00382">
    <property type="entry name" value="AAA"/>
    <property type="match status" value="1"/>
</dbReference>
<accession>A0ABU0ZER5</accession>
<keyword evidence="7" id="KW-1185">Reference proteome</keyword>
<evidence type="ECO:0000259" key="5">
    <source>
        <dbReference type="PROSITE" id="PS50893"/>
    </source>
</evidence>
<dbReference type="PANTHER" id="PTHR43776:SF7">
    <property type="entry name" value="D,D-DIPEPTIDE TRANSPORT ATP-BINDING PROTEIN DDPF-RELATED"/>
    <property type="match status" value="1"/>
</dbReference>
<dbReference type="Pfam" id="PF00005">
    <property type="entry name" value="ABC_tran"/>
    <property type="match status" value="1"/>
</dbReference>
<dbReference type="InterPro" id="IPR027417">
    <property type="entry name" value="P-loop_NTPase"/>
</dbReference>
<keyword evidence="4 6" id="KW-0067">ATP-binding</keyword>
<dbReference type="EMBL" id="JAVHUY010000011">
    <property type="protein sequence ID" value="MDQ7905550.1"/>
    <property type="molecule type" value="Genomic_DNA"/>
</dbReference>
<dbReference type="RefSeq" id="WP_308712823.1">
    <property type="nucleotide sequence ID" value="NZ_JAVHUY010000011.1"/>
</dbReference>
<evidence type="ECO:0000313" key="6">
    <source>
        <dbReference type="EMBL" id="MDQ7905550.1"/>
    </source>
</evidence>
<proteinExistence type="inferred from homology"/>
<dbReference type="InterPro" id="IPR013563">
    <property type="entry name" value="Oligopep_ABC_C"/>
</dbReference>
<dbReference type="InterPro" id="IPR003439">
    <property type="entry name" value="ABC_transporter-like_ATP-bd"/>
</dbReference>
<dbReference type="Pfam" id="PF08352">
    <property type="entry name" value="oligo_HPY"/>
    <property type="match status" value="1"/>
</dbReference>
<evidence type="ECO:0000256" key="3">
    <source>
        <dbReference type="ARBA" id="ARBA00022741"/>
    </source>
</evidence>
<gene>
    <name evidence="6" type="ORF">RB614_13580</name>
</gene>
<comment type="caution">
    <text evidence="6">The sequence shown here is derived from an EMBL/GenBank/DDBJ whole genome shotgun (WGS) entry which is preliminary data.</text>
</comment>
<dbReference type="PANTHER" id="PTHR43776">
    <property type="entry name" value="TRANSPORT ATP-BINDING PROTEIN"/>
    <property type="match status" value="1"/>
</dbReference>
<feature type="domain" description="ABC transporter" evidence="5">
    <location>
        <begin position="14"/>
        <end position="255"/>
    </location>
</feature>
<evidence type="ECO:0000256" key="2">
    <source>
        <dbReference type="ARBA" id="ARBA00022448"/>
    </source>
</evidence>
<dbReference type="PROSITE" id="PS00211">
    <property type="entry name" value="ABC_TRANSPORTER_1"/>
    <property type="match status" value="1"/>
</dbReference>
<reference evidence="6 7" key="1">
    <citation type="submission" date="2023-08" db="EMBL/GenBank/DDBJ databases">
        <title>Phytohabitans sansha sp. nov., isolated from marine sediment.</title>
        <authorList>
            <person name="Zhao Y."/>
            <person name="Yi K."/>
        </authorList>
    </citation>
    <scope>NUCLEOTIDE SEQUENCE [LARGE SCALE GENOMIC DNA]</scope>
    <source>
        <strain evidence="6 7">ZYX-F-186</strain>
    </source>
</reference>
<keyword evidence="3" id="KW-0547">Nucleotide-binding</keyword>
<dbReference type="Gene3D" id="3.40.50.300">
    <property type="entry name" value="P-loop containing nucleotide triphosphate hydrolases"/>
    <property type="match status" value="1"/>
</dbReference>
<comment type="similarity">
    <text evidence="1">Belongs to the ABC transporter superfamily.</text>
</comment>